<gene>
    <name evidence="2" type="ORF">CNMCM5793_008435</name>
</gene>
<dbReference type="Proteomes" id="UP000630445">
    <property type="component" value="Unassembled WGS sequence"/>
</dbReference>
<name>A0A8H6UK75_9EURO</name>
<dbReference type="OrthoDB" id="4450351at2759"/>
<comment type="caution">
    <text evidence="2">The sequence shown here is derived from an EMBL/GenBank/DDBJ whole genome shotgun (WGS) entry which is preliminary data.</text>
</comment>
<accession>A0A8H6UK75</accession>
<feature type="region of interest" description="Disordered" evidence="1">
    <location>
        <begin position="117"/>
        <end position="212"/>
    </location>
</feature>
<keyword evidence="3" id="KW-1185">Reference proteome</keyword>
<protein>
    <submittedName>
        <fullName evidence="2">Uncharacterized protein</fullName>
    </submittedName>
</protein>
<dbReference type="EMBL" id="JACBAD010001398">
    <property type="protein sequence ID" value="KAF7139781.1"/>
    <property type="molecule type" value="Genomic_DNA"/>
</dbReference>
<evidence type="ECO:0000256" key="1">
    <source>
        <dbReference type="SAM" id="MobiDB-lite"/>
    </source>
</evidence>
<sequence length="212" mass="21616">MAPREYPLTAAYAKFVNANLIEHIGRGGQKTDLPAGIENATQDLTPTQNEKIKKISENEVDRILEGKSAVLAIPEYQGTSEDAKKFLQDILELARKADIDGALAALERVNSSNSAALEKEGMEVDDAPQPKVSESLAPLDAAAAQTAPGVASGAFSPGEATPGASSPGEAMPGASSPGEATPGASSPGEATPGAPSPGEAMPGKEIASRRKG</sequence>
<organism evidence="2 3">
    <name type="scientific">Aspergillus hiratsukae</name>
    <dbReference type="NCBI Taxonomy" id="1194566"/>
    <lineage>
        <taxon>Eukaryota</taxon>
        <taxon>Fungi</taxon>
        <taxon>Dikarya</taxon>
        <taxon>Ascomycota</taxon>
        <taxon>Pezizomycotina</taxon>
        <taxon>Eurotiomycetes</taxon>
        <taxon>Eurotiomycetidae</taxon>
        <taxon>Eurotiales</taxon>
        <taxon>Aspergillaceae</taxon>
        <taxon>Aspergillus</taxon>
        <taxon>Aspergillus subgen. Fumigati</taxon>
    </lineage>
</organism>
<proteinExistence type="predicted"/>
<reference evidence="2" key="1">
    <citation type="submission" date="2020-06" db="EMBL/GenBank/DDBJ databases">
        <title>Draft genome sequences of strains closely related to Aspergillus parafelis and Aspergillus hiratsukae.</title>
        <authorList>
            <person name="Dos Santos R.A.C."/>
            <person name="Rivero-Menendez O."/>
            <person name="Steenwyk J.L."/>
            <person name="Mead M.E."/>
            <person name="Goldman G.H."/>
            <person name="Alastruey-Izquierdo A."/>
            <person name="Rokas A."/>
        </authorList>
    </citation>
    <scope>NUCLEOTIDE SEQUENCE</scope>
    <source>
        <strain evidence="2">CNM-CM5793</strain>
    </source>
</reference>
<feature type="compositionally biased region" description="Low complexity" evidence="1">
    <location>
        <begin position="136"/>
        <end position="148"/>
    </location>
</feature>
<evidence type="ECO:0000313" key="2">
    <source>
        <dbReference type="EMBL" id="KAF7139781.1"/>
    </source>
</evidence>
<dbReference type="AlphaFoldDB" id="A0A8H6UK75"/>
<evidence type="ECO:0000313" key="3">
    <source>
        <dbReference type="Proteomes" id="UP000630445"/>
    </source>
</evidence>